<dbReference type="Proteomes" id="UP000016935">
    <property type="component" value="Unassembled WGS sequence"/>
</dbReference>
<name>R0KP77_EXST2</name>
<gene>
    <name evidence="1" type="ORF">SETTUDRAFT_36369</name>
</gene>
<sequence>MFRHRVQWWSYSFGVEVVRTNSGMKPQEVVGGTSTAIVGIQKSSGKEDLQGGYKSNQQVLGIKMTLEPRSTNSQLVLPSKLAGSSAHEELGTFILLLVELDALRKLSIPSPIGLDCMTYDRDFVDILEKACKVPKDTTAPSHKRPLTILRDLGGLGQD</sequence>
<reference evidence="1 2" key="1">
    <citation type="journal article" date="2012" name="PLoS Pathog.">
        <title>Diverse lifestyles and strategies of plant pathogenesis encoded in the genomes of eighteen Dothideomycetes fungi.</title>
        <authorList>
            <person name="Ohm R.A."/>
            <person name="Feau N."/>
            <person name="Henrissat B."/>
            <person name="Schoch C.L."/>
            <person name="Horwitz B.A."/>
            <person name="Barry K.W."/>
            <person name="Condon B.J."/>
            <person name="Copeland A.C."/>
            <person name="Dhillon B."/>
            <person name="Glaser F."/>
            <person name="Hesse C.N."/>
            <person name="Kosti I."/>
            <person name="LaButti K."/>
            <person name="Lindquist E.A."/>
            <person name="Lucas S."/>
            <person name="Salamov A.A."/>
            <person name="Bradshaw R.E."/>
            <person name="Ciuffetti L."/>
            <person name="Hamelin R.C."/>
            <person name="Kema G.H.J."/>
            <person name="Lawrence C."/>
            <person name="Scott J.A."/>
            <person name="Spatafora J.W."/>
            <person name="Turgeon B.G."/>
            <person name="de Wit P.J.G.M."/>
            <person name="Zhong S."/>
            <person name="Goodwin S.B."/>
            <person name="Grigoriev I.V."/>
        </authorList>
    </citation>
    <scope>NUCLEOTIDE SEQUENCE [LARGE SCALE GENOMIC DNA]</scope>
    <source>
        <strain evidence="2">28A</strain>
    </source>
</reference>
<dbReference type="GeneID" id="19404129"/>
<dbReference type="HOGENOM" id="CLU_1670470_0_0_1"/>
<protein>
    <submittedName>
        <fullName evidence="1">Uncharacterized protein</fullName>
    </submittedName>
</protein>
<keyword evidence="2" id="KW-1185">Reference proteome</keyword>
<dbReference type="AlphaFoldDB" id="R0KP77"/>
<evidence type="ECO:0000313" key="1">
    <source>
        <dbReference type="EMBL" id="EOA90869.1"/>
    </source>
</evidence>
<dbReference type="RefSeq" id="XP_008021295.1">
    <property type="nucleotide sequence ID" value="XM_008023104.1"/>
</dbReference>
<reference evidence="1 2" key="2">
    <citation type="journal article" date="2013" name="PLoS Genet.">
        <title>Comparative genome structure, secondary metabolite, and effector coding capacity across Cochliobolus pathogens.</title>
        <authorList>
            <person name="Condon B.J."/>
            <person name="Leng Y."/>
            <person name="Wu D."/>
            <person name="Bushley K.E."/>
            <person name="Ohm R.A."/>
            <person name="Otillar R."/>
            <person name="Martin J."/>
            <person name="Schackwitz W."/>
            <person name="Grimwood J."/>
            <person name="MohdZainudin N."/>
            <person name="Xue C."/>
            <person name="Wang R."/>
            <person name="Manning V.A."/>
            <person name="Dhillon B."/>
            <person name="Tu Z.J."/>
            <person name="Steffenson B.J."/>
            <person name="Salamov A."/>
            <person name="Sun H."/>
            <person name="Lowry S."/>
            <person name="LaButti K."/>
            <person name="Han J."/>
            <person name="Copeland A."/>
            <person name="Lindquist E."/>
            <person name="Barry K."/>
            <person name="Schmutz J."/>
            <person name="Baker S.E."/>
            <person name="Ciuffetti L.M."/>
            <person name="Grigoriev I.V."/>
            <person name="Zhong S."/>
            <person name="Turgeon B.G."/>
        </authorList>
    </citation>
    <scope>NUCLEOTIDE SEQUENCE [LARGE SCALE GENOMIC DNA]</scope>
    <source>
        <strain evidence="2">28A</strain>
    </source>
</reference>
<evidence type="ECO:0000313" key="2">
    <source>
        <dbReference type="Proteomes" id="UP000016935"/>
    </source>
</evidence>
<organism evidence="1 2">
    <name type="scientific">Exserohilum turcicum (strain 28A)</name>
    <name type="common">Northern leaf blight fungus</name>
    <name type="synonym">Setosphaeria turcica</name>
    <dbReference type="NCBI Taxonomy" id="671987"/>
    <lineage>
        <taxon>Eukaryota</taxon>
        <taxon>Fungi</taxon>
        <taxon>Dikarya</taxon>
        <taxon>Ascomycota</taxon>
        <taxon>Pezizomycotina</taxon>
        <taxon>Dothideomycetes</taxon>
        <taxon>Pleosporomycetidae</taxon>
        <taxon>Pleosporales</taxon>
        <taxon>Pleosporineae</taxon>
        <taxon>Pleosporaceae</taxon>
        <taxon>Exserohilum</taxon>
    </lineage>
</organism>
<accession>R0KP77</accession>
<proteinExistence type="predicted"/>
<dbReference type="EMBL" id="KB908482">
    <property type="protein sequence ID" value="EOA90869.1"/>
    <property type="molecule type" value="Genomic_DNA"/>
</dbReference>